<dbReference type="Pfam" id="PF02014">
    <property type="entry name" value="Reeler"/>
    <property type="match status" value="1"/>
</dbReference>
<evidence type="ECO:0000259" key="15">
    <source>
        <dbReference type="PROSITE" id="PS51019"/>
    </source>
</evidence>
<feature type="transmembrane region" description="Helical" evidence="12">
    <location>
        <begin position="633"/>
        <end position="653"/>
    </location>
</feature>
<dbReference type="CDD" id="cd08544">
    <property type="entry name" value="Reeler"/>
    <property type="match status" value="1"/>
</dbReference>
<evidence type="ECO:0000256" key="7">
    <source>
        <dbReference type="ARBA" id="ARBA00022989"/>
    </source>
</evidence>
<dbReference type="CDD" id="cd08760">
    <property type="entry name" value="Cyt_b561_FRRS1_like"/>
    <property type="match status" value="1"/>
</dbReference>
<keyword evidence="7 12" id="KW-1133">Transmembrane helix</keyword>
<dbReference type="OrthoDB" id="6372137at2759"/>
<dbReference type="InterPro" id="IPR006593">
    <property type="entry name" value="Cyt_b561/ferric_Rdtase_TM"/>
</dbReference>
<evidence type="ECO:0000256" key="11">
    <source>
        <dbReference type="SAM" id="MobiDB-lite"/>
    </source>
</evidence>
<dbReference type="PROSITE" id="PS50939">
    <property type="entry name" value="CYTOCHROME_B561"/>
    <property type="match status" value="1"/>
</dbReference>
<feature type="domain" description="Reelin" evidence="15">
    <location>
        <begin position="1"/>
        <end position="134"/>
    </location>
</feature>
<dbReference type="Gene3D" id="1.20.120.1770">
    <property type="match status" value="1"/>
</dbReference>
<gene>
    <name evidence="16" type="ORF">DSTB1V02_LOCUS6954</name>
</gene>
<proteinExistence type="inferred from homology"/>
<evidence type="ECO:0008006" key="18">
    <source>
        <dbReference type="Google" id="ProtNLM"/>
    </source>
</evidence>
<feature type="transmembrane region" description="Helical" evidence="12">
    <location>
        <begin position="734"/>
        <end position="756"/>
    </location>
</feature>
<feature type="transmembrane region" description="Helical" evidence="12">
    <location>
        <begin position="665"/>
        <end position="686"/>
    </location>
</feature>
<evidence type="ECO:0000256" key="6">
    <source>
        <dbReference type="ARBA" id="ARBA00022982"/>
    </source>
</evidence>
<feature type="domain" description="DOMON" evidence="13">
    <location>
        <begin position="431"/>
        <end position="548"/>
    </location>
</feature>
<dbReference type="Pfam" id="PF03351">
    <property type="entry name" value="DOMON"/>
    <property type="match status" value="2"/>
</dbReference>
<dbReference type="InterPro" id="IPR042789">
    <property type="entry name" value="FRRS1L"/>
</dbReference>
<keyword evidence="5 12" id="KW-0812">Transmembrane</keyword>
<feature type="region of interest" description="Disordered" evidence="11">
    <location>
        <begin position="378"/>
        <end position="408"/>
    </location>
</feature>
<evidence type="ECO:0000256" key="8">
    <source>
        <dbReference type="ARBA" id="ARBA00023004"/>
    </source>
</evidence>
<protein>
    <recommendedName>
        <fullName evidence="18">Ferric-chelate reductase 1</fullName>
    </recommendedName>
</protein>
<keyword evidence="8" id="KW-0408">Iron</keyword>
<dbReference type="SMART" id="SM00665">
    <property type="entry name" value="B561"/>
    <property type="match status" value="1"/>
</dbReference>
<dbReference type="GO" id="GO:0099072">
    <property type="term" value="P:regulation of postsynaptic membrane neurotransmitter receptor levels"/>
    <property type="evidence" value="ECO:0007669"/>
    <property type="project" value="TreeGrafter"/>
</dbReference>
<evidence type="ECO:0000256" key="9">
    <source>
        <dbReference type="ARBA" id="ARBA00023136"/>
    </source>
</evidence>
<dbReference type="GO" id="GO:0016020">
    <property type="term" value="C:membrane"/>
    <property type="evidence" value="ECO:0007669"/>
    <property type="project" value="UniProtKB-SubCell"/>
</dbReference>
<comment type="similarity">
    <text evidence="3">Belongs to the FRRS1 family.</text>
</comment>
<dbReference type="EMBL" id="LR900860">
    <property type="protein sequence ID" value="CAD7247116.1"/>
    <property type="molecule type" value="Genomic_DNA"/>
</dbReference>
<dbReference type="PANTHER" id="PTHR46902:SF1">
    <property type="entry name" value="DOMON DOMAIN-CONTAINING PROTEIN FRRS1L"/>
    <property type="match status" value="1"/>
</dbReference>
<dbReference type="Proteomes" id="UP000677054">
    <property type="component" value="Unassembled WGS sequence"/>
</dbReference>
<dbReference type="EMBL" id="CAJPEV010001343">
    <property type="protein sequence ID" value="CAG0892142.1"/>
    <property type="molecule type" value="Genomic_DNA"/>
</dbReference>
<dbReference type="Pfam" id="PF03188">
    <property type="entry name" value="Cytochrom_B561"/>
    <property type="match status" value="1"/>
</dbReference>
<accession>A0A7R9A4A3</accession>
<evidence type="ECO:0000259" key="14">
    <source>
        <dbReference type="PROSITE" id="PS50939"/>
    </source>
</evidence>
<comment type="subcellular location">
    <subcellularLocation>
        <location evidence="2">Membrane</location>
        <topology evidence="2">Multi-pass membrane protein</topology>
    </subcellularLocation>
</comment>
<evidence type="ECO:0000256" key="3">
    <source>
        <dbReference type="ARBA" id="ARBA00009195"/>
    </source>
</evidence>
<dbReference type="PANTHER" id="PTHR46902">
    <property type="entry name" value="DOMON DOMAIN-CONTAINING PROTEIN FRRS1L"/>
    <property type="match status" value="1"/>
</dbReference>
<comment type="cofactor">
    <cofactor evidence="1">
        <name>heme b</name>
        <dbReference type="ChEBI" id="CHEBI:60344"/>
    </cofactor>
</comment>
<dbReference type="InterPro" id="IPR042307">
    <property type="entry name" value="Reeler_sf"/>
</dbReference>
<feature type="compositionally biased region" description="Low complexity" evidence="11">
    <location>
        <begin position="152"/>
        <end position="165"/>
    </location>
</feature>
<keyword evidence="6" id="KW-0249">Electron transport</keyword>
<reference evidence="16" key="1">
    <citation type="submission" date="2020-11" db="EMBL/GenBank/DDBJ databases">
        <authorList>
            <person name="Tran Van P."/>
        </authorList>
    </citation>
    <scope>NUCLEOTIDE SEQUENCE</scope>
</reference>
<feature type="compositionally biased region" description="Basic and acidic residues" evidence="11">
    <location>
        <begin position="396"/>
        <end position="408"/>
    </location>
</feature>
<evidence type="ECO:0000259" key="13">
    <source>
        <dbReference type="PROSITE" id="PS50836"/>
    </source>
</evidence>
<evidence type="ECO:0000313" key="16">
    <source>
        <dbReference type="EMBL" id="CAD7247116.1"/>
    </source>
</evidence>
<feature type="domain" description="Cytochrome b561" evidence="14">
    <location>
        <begin position="553"/>
        <end position="759"/>
    </location>
</feature>
<evidence type="ECO:0000256" key="4">
    <source>
        <dbReference type="ARBA" id="ARBA00022448"/>
    </source>
</evidence>
<dbReference type="AlphaFoldDB" id="A0A7R9A4A3"/>
<evidence type="ECO:0000256" key="1">
    <source>
        <dbReference type="ARBA" id="ARBA00001970"/>
    </source>
</evidence>
<feature type="transmembrane region" description="Helical" evidence="12">
    <location>
        <begin position="698"/>
        <end position="722"/>
    </location>
</feature>
<evidence type="ECO:0000313" key="17">
    <source>
        <dbReference type="Proteomes" id="UP000677054"/>
    </source>
</evidence>
<organism evidence="16">
    <name type="scientific">Darwinula stevensoni</name>
    <dbReference type="NCBI Taxonomy" id="69355"/>
    <lineage>
        <taxon>Eukaryota</taxon>
        <taxon>Metazoa</taxon>
        <taxon>Ecdysozoa</taxon>
        <taxon>Arthropoda</taxon>
        <taxon>Crustacea</taxon>
        <taxon>Oligostraca</taxon>
        <taxon>Ostracoda</taxon>
        <taxon>Podocopa</taxon>
        <taxon>Podocopida</taxon>
        <taxon>Darwinulocopina</taxon>
        <taxon>Darwinuloidea</taxon>
        <taxon>Darwinulidae</taxon>
        <taxon>Darwinula</taxon>
    </lineage>
</organism>
<evidence type="ECO:0000256" key="2">
    <source>
        <dbReference type="ARBA" id="ARBA00004141"/>
    </source>
</evidence>
<dbReference type="InterPro" id="IPR002861">
    <property type="entry name" value="Reeler_dom"/>
</dbReference>
<feature type="domain" description="DOMON" evidence="13">
    <location>
        <begin position="222"/>
        <end position="339"/>
    </location>
</feature>
<feature type="transmembrane region" description="Helical" evidence="12">
    <location>
        <begin position="796"/>
        <end position="819"/>
    </location>
</feature>
<dbReference type="InterPro" id="IPR005018">
    <property type="entry name" value="DOMON_domain"/>
</dbReference>
<keyword evidence="9 12" id="KW-0472">Membrane</keyword>
<dbReference type="GO" id="GO:1900449">
    <property type="term" value="P:regulation of glutamate receptor signaling pathway"/>
    <property type="evidence" value="ECO:0007669"/>
    <property type="project" value="InterPro"/>
</dbReference>
<dbReference type="Gene3D" id="2.60.40.4060">
    <property type="entry name" value="Reeler domain"/>
    <property type="match status" value="1"/>
</dbReference>
<sequence length="832" mass="92376">MQAIFLVIVIGRNAELVKLGERLSVRLSGVDGTEFQGFLIQARNASDDAVSGTFFTHQHNYLTCGRGHNNAVTHKSASRKKEIIVDWEPTSGTSGGIRFKATFVQKYDTFWVGVESLPVRVERSVPDPEYPGKPIASDPGTAEVPVGNVDSTARPRPAQTQTPRRPSQDTRPRVPEAGSSRVPPGQEGGRNEAVGKDPIYDGCDASKGCFGSPGECVKDGNCDHMVTWRKKGSRFLFEVQAMTDGYVALGLSMDKKMGDDAVVECMEVDGRIKAYRSWNSASPRKGNKRADDHSGIHNVNGAYVNGIMSCSFELDPIHEQNGVTFDLDKQKYSLFVAAGPVKEDKSNVAYHRNGRIITGSPVALGDFSSSKIFEDRNLIPHEPEVGSSREPQGQDGGRKEDRQNRDPIYDGCQVEKGCFGKTEKCVADGDCSHIVAWRKKGDRFLFELQAKTDGYVAMGLSMDSEMGDDAVVECMEVDGRIKAYRSWNAKVPGKGNTRAEDQSGIYNVKGAYVNGVFYCSFELDPVHEQNGIEFNLDQKEYVVLVAAGYVNEDKSNIGYHSNGRIAAGSPVALASTVELKAYDPILLRLHGAFMLGAWICAASCGMLLARYYKNTWVGSQICGKDLWFVWHRFFMVITWSLTVAGFVLIFVELKGWTYIDIWRNPHSVLGVVTTGLCFIQPFMAIFRPHPGTSKRPIFNWAHWFVGNSAQIIGIVAIFFAVKLQKAELPQWMDWILVAFVAFHGLMHFMLSIHMCWSEGRFKERNDTYAMKEMGVGHNSLYAERKRDAPGSGLRKWMLGIYLLINWLFTALLILIVVLAPAEVTLQKWGLIA</sequence>
<keyword evidence="10" id="KW-0325">Glycoprotein</keyword>
<dbReference type="PROSITE" id="PS51019">
    <property type="entry name" value="REELIN"/>
    <property type="match status" value="1"/>
</dbReference>
<dbReference type="PROSITE" id="PS50836">
    <property type="entry name" value="DOMON"/>
    <property type="match status" value="2"/>
</dbReference>
<dbReference type="SMART" id="SM00664">
    <property type="entry name" value="DoH"/>
    <property type="match status" value="2"/>
</dbReference>
<keyword evidence="4" id="KW-0813">Transport</keyword>
<evidence type="ECO:0000256" key="5">
    <source>
        <dbReference type="ARBA" id="ARBA00022692"/>
    </source>
</evidence>
<feature type="transmembrane region" description="Helical" evidence="12">
    <location>
        <begin position="592"/>
        <end position="612"/>
    </location>
</feature>
<keyword evidence="17" id="KW-1185">Reference proteome</keyword>
<evidence type="ECO:0000256" key="12">
    <source>
        <dbReference type="SAM" id="Phobius"/>
    </source>
</evidence>
<name>A0A7R9A4A3_9CRUS</name>
<evidence type="ECO:0000256" key="10">
    <source>
        <dbReference type="ARBA" id="ARBA00023180"/>
    </source>
</evidence>
<dbReference type="CDD" id="cd09628">
    <property type="entry name" value="DOMON_SDR_2_like"/>
    <property type="match status" value="2"/>
</dbReference>
<feature type="region of interest" description="Disordered" evidence="11">
    <location>
        <begin position="124"/>
        <end position="196"/>
    </location>
</feature>